<dbReference type="EMBL" id="PQGE01000024">
    <property type="protein sequence ID" value="POP41742.1"/>
    <property type="molecule type" value="Genomic_DNA"/>
</dbReference>
<dbReference type="RefSeq" id="WP_103678163.1">
    <property type="nucleotide sequence ID" value="NZ_PQGD01000029.1"/>
</dbReference>
<dbReference type="Pfam" id="PF06141">
    <property type="entry name" value="Phage_tail_U"/>
    <property type="match status" value="1"/>
</dbReference>
<dbReference type="EMBL" id="PQGD01000029">
    <property type="protein sequence ID" value="POP42554.1"/>
    <property type="molecule type" value="Genomic_DNA"/>
</dbReference>
<evidence type="ECO:0000313" key="1">
    <source>
        <dbReference type="EMBL" id="POP41742.1"/>
    </source>
</evidence>
<reference evidence="3 4" key="1">
    <citation type="submission" date="2018-01" db="EMBL/GenBank/DDBJ databases">
        <title>Superficieibacter electus gen. nov., sp. nov., an extended-spectrum beta-lactamase possessing member of the Enterobacteriaceae family, isolated from intensive care unit surfaces.</title>
        <authorList>
            <person name="Potter R.F."/>
            <person name="D'Souza A.W."/>
        </authorList>
    </citation>
    <scope>NUCLEOTIDE SEQUENCE [LARGE SCALE GENOMIC DNA]</scope>
    <source>
        <strain evidence="2 4">BP-1</strain>
        <strain evidence="1 3">BP-2</strain>
    </source>
</reference>
<protein>
    <submittedName>
        <fullName evidence="2">Phage tail protein</fullName>
    </submittedName>
</protein>
<dbReference type="AlphaFoldDB" id="A0A2P5GI18"/>
<dbReference type="InterPro" id="IPR009312">
    <property type="entry name" value="Phage_lambda_GpU-like"/>
</dbReference>
<comment type="caution">
    <text evidence="2">The sequence shown here is derived from an EMBL/GenBank/DDBJ whole genome shotgun (WGS) entry which is preliminary data.</text>
</comment>
<evidence type="ECO:0000313" key="4">
    <source>
        <dbReference type="Proteomes" id="UP000247005"/>
    </source>
</evidence>
<dbReference type="InterPro" id="IPR035934">
    <property type="entry name" value="Phage_tail_protein-like_sf"/>
</dbReference>
<organism evidence="2 4">
    <name type="scientific">Superficieibacter electus</name>
    <dbReference type="NCBI Taxonomy" id="2022662"/>
    <lineage>
        <taxon>Bacteria</taxon>
        <taxon>Pseudomonadati</taxon>
        <taxon>Pseudomonadota</taxon>
        <taxon>Gammaproteobacteria</taxon>
        <taxon>Enterobacterales</taxon>
        <taxon>Enterobacteriaceae</taxon>
        <taxon>Superficieibacter</taxon>
    </lineage>
</organism>
<dbReference type="SUPFAM" id="SSF143749">
    <property type="entry name" value="Phage tail protein-like"/>
    <property type="match status" value="1"/>
</dbReference>
<dbReference type="Proteomes" id="UP000247005">
    <property type="component" value="Unassembled WGS sequence"/>
</dbReference>
<dbReference type="Gene3D" id="3.30.70.1700">
    <property type="entry name" value="Phage minor tail protein U"/>
    <property type="match status" value="1"/>
</dbReference>
<accession>A0A2P5GI18</accession>
<sequence length="133" mass="14840">MKNSLIRAAVLSALKRGITDPVVWFDGRPGFIDPEDLPAVAVYLTDARSSDTSAIDEDLWDAVLHIEVFLKSSETDSALDDWMEGKVYPVLQSVPELSPLIETMTVLGYEYQRDDEAMTWGSADITYSVSYIM</sequence>
<keyword evidence="3" id="KW-1185">Reference proteome</keyword>
<evidence type="ECO:0000313" key="3">
    <source>
        <dbReference type="Proteomes" id="UP000237073"/>
    </source>
</evidence>
<evidence type="ECO:0000313" key="2">
    <source>
        <dbReference type="EMBL" id="POP42554.1"/>
    </source>
</evidence>
<name>A0A2P5GI18_9ENTR</name>
<proteinExistence type="predicted"/>
<dbReference type="InterPro" id="IPR038512">
    <property type="entry name" value="GpU-like_sf"/>
</dbReference>
<gene>
    <name evidence="2" type="ORF">CHU32_24565</name>
    <name evidence="1" type="ORF">CHU33_21780</name>
</gene>
<dbReference type="Proteomes" id="UP000237073">
    <property type="component" value="Unassembled WGS sequence"/>
</dbReference>
<dbReference type="OrthoDB" id="6537575at2"/>